<evidence type="ECO:0000313" key="4">
    <source>
        <dbReference type="Proteomes" id="UP000007564"/>
    </source>
</evidence>
<dbReference type="InterPro" id="IPR000868">
    <property type="entry name" value="Isochorismatase-like_dom"/>
</dbReference>
<evidence type="ECO:0000313" key="3">
    <source>
        <dbReference type="EMBL" id="CCJ54636.1"/>
    </source>
</evidence>
<evidence type="ECO:0000259" key="2">
    <source>
        <dbReference type="Pfam" id="PF00857"/>
    </source>
</evidence>
<dbReference type="PANTHER" id="PTHR43540">
    <property type="entry name" value="PEROXYUREIDOACRYLATE/UREIDOACRYLATE AMIDOHYDROLASE-RELATED"/>
    <property type="match status" value="1"/>
</dbReference>
<keyword evidence="1" id="KW-0378">Hydrolase</keyword>
<dbReference type="InterPro" id="IPR050272">
    <property type="entry name" value="Isochorismatase-like_hydrls"/>
</dbReference>
<dbReference type="OrthoDB" id="5360912at2"/>
<dbReference type="GO" id="GO:0016787">
    <property type="term" value="F:hydrolase activity"/>
    <property type="evidence" value="ECO:0007669"/>
    <property type="project" value="UniProtKB-KW"/>
</dbReference>
<accession>A0A0C6P4A8</accession>
<name>A0A0C6P4A8_BORBO</name>
<proteinExistence type="predicted"/>
<dbReference type="HOGENOM" id="CLU_068979_8_0_4"/>
<dbReference type="SUPFAM" id="SSF52499">
    <property type="entry name" value="Isochorismatase-like hydrolases"/>
    <property type="match status" value="1"/>
</dbReference>
<organism evidence="3 4">
    <name type="scientific">Bordetella bronchiseptica 253</name>
    <dbReference type="NCBI Taxonomy" id="568707"/>
    <lineage>
        <taxon>Bacteria</taxon>
        <taxon>Pseudomonadati</taxon>
        <taxon>Pseudomonadota</taxon>
        <taxon>Betaproteobacteria</taxon>
        <taxon>Burkholderiales</taxon>
        <taxon>Alcaligenaceae</taxon>
        <taxon>Bordetella</taxon>
    </lineage>
</organism>
<dbReference type="Pfam" id="PF00857">
    <property type="entry name" value="Isochorismatase"/>
    <property type="match status" value="1"/>
</dbReference>
<gene>
    <name evidence="3" type="ORF">BN112_2719</name>
</gene>
<sequence>MKLINGVEVRDTLEELIAPAHTALVVVDVQNDFCHPDGHFARHGKNIDTIAGMLPALVPFVNAAQDMGIFTVFVQQLTLPHGRSDSPAWLRLKCRDGKSPEYTMVGSWGAQLVDGLQPRAGDVMVQKFRPDAFVRTPLDGILRAQGIESLVIVGTTTEGCVESTVRGASYHDYYVIPVTDLITGPIAQLHANSLAFMRARYPAAESAQVLQTWRAARGAAAA</sequence>
<reference evidence="3 4" key="1">
    <citation type="journal article" date="2012" name="BMC Genomics">
        <title>Comparative genomics of the classical Bordetella subspecies: the evolution and exchange of virulence-associated diversity amongst closely related pathogens.</title>
        <authorList>
            <person name="Park J."/>
            <person name="Zhang Y."/>
            <person name="Buboltz A.M."/>
            <person name="Zhang X."/>
            <person name="Schuster S.C."/>
            <person name="Ahuja U."/>
            <person name="Liu M."/>
            <person name="Miller J.F."/>
            <person name="Sebaihia M."/>
            <person name="Bentley S.D."/>
            <person name="Parkhill J."/>
            <person name="Harvill E.T."/>
        </authorList>
    </citation>
    <scope>NUCLEOTIDE SEQUENCE [LARGE SCALE GENOMIC DNA]</scope>
    <source>
        <strain evidence="3 4">253</strain>
    </source>
</reference>
<evidence type="ECO:0000256" key="1">
    <source>
        <dbReference type="ARBA" id="ARBA00022801"/>
    </source>
</evidence>
<feature type="domain" description="Isochorismatase-like" evidence="2">
    <location>
        <begin position="22"/>
        <end position="200"/>
    </location>
</feature>
<dbReference type="KEGG" id="bbh:BN112_2719"/>
<dbReference type="CDD" id="cd00431">
    <property type="entry name" value="cysteine_hydrolases"/>
    <property type="match status" value="1"/>
</dbReference>
<dbReference type="PANTHER" id="PTHR43540:SF6">
    <property type="entry name" value="ISOCHORISMATASE-LIKE DOMAIN-CONTAINING PROTEIN"/>
    <property type="match status" value="1"/>
</dbReference>
<dbReference type="EMBL" id="HE965806">
    <property type="protein sequence ID" value="CCJ54636.1"/>
    <property type="molecule type" value="Genomic_DNA"/>
</dbReference>
<dbReference type="RefSeq" id="WP_003808122.1">
    <property type="nucleotide sequence ID" value="NC_019382.1"/>
</dbReference>
<dbReference type="Gene3D" id="3.40.50.850">
    <property type="entry name" value="Isochorismatase-like"/>
    <property type="match status" value="1"/>
</dbReference>
<dbReference type="InterPro" id="IPR036380">
    <property type="entry name" value="Isochorismatase-like_sf"/>
</dbReference>
<protein>
    <submittedName>
        <fullName evidence="3">Putative isochorismatase</fullName>
    </submittedName>
</protein>
<dbReference type="AlphaFoldDB" id="A0A0C6P4A8"/>
<dbReference type="GeneID" id="56480609"/>
<dbReference type="Proteomes" id="UP000007564">
    <property type="component" value="Chromosome"/>
</dbReference>